<dbReference type="InterPro" id="IPR020806">
    <property type="entry name" value="PKS_PP-bd"/>
</dbReference>
<evidence type="ECO:0000313" key="9">
    <source>
        <dbReference type="Proteomes" id="UP000503129"/>
    </source>
</evidence>
<dbReference type="Gene3D" id="2.30.38.10">
    <property type="entry name" value="Luciferase, Domain 3"/>
    <property type="match status" value="1"/>
</dbReference>
<dbReference type="InterPro" id="IPR020845">
    <property type="entry name" value="AMP-binding_CS"/>
</dbReference>
<dbReference type="CDD" id="cd19531">
    <property type="entry name" value="LCL_NRPS-like"/>
    <property type="match status" value="1"/>
</dbReference>
<dbReference type="SUPFAM" id="SSF47336">
    <property type="entry name" value="ACP-like"/>
    <property type="match status" value="2"/>
</dbReference>
<dbReference type="Pfam" id="PF13193">
    <property type="entry name" value="AMP-binding_C"/>
    <property type="match status" value="1"/>
</dbReference>
<dbReference type="RefSeq" id="WP_169265649.1">
    <property type="nucleotide sequence ID" value="NZ_CAWOXK010000001.1"/>
</dbReference>
<dbReference type="InterPro" id="IPR025110">
    <property type="entry name" value="AMP-bd_C"/>
</dbReference>
<dbReference type="InterPro" id="IPR045851">
    <property type="entry name" value="AMP-bd_C_sf"/>
</dbReference>
<dbReference type="PANTHER" id="PTHR45527">
    <property type="entry name" value="NONRIBOSOMAL PEPTIDE SYNTHETASE"/>
    <property type="match status" value="1"/>
</dbReference>
<dbReference type="GO" id="GO:0005829">
    <property type="term" value="C:cytosol"/>
    <property type="evidence" value="ECO:0007669"/>
    <property type="project" value="TreeGrafter"/>
</dbReference>
<dbReference type="SMART" id="SM00823">
    <property type="entry name" value="PKS_PP"/>
    <property type="match status" value="2"/>
</dbReference>
<comment type="similarity">
    <text evidence="2">Belongs to the ATP-dependent AMP-binding enzyme family.</text>
</comment>
<protein>
    <submittedName>
        <fullName evidence="8">Non-ribosomal peptide synthetase</fullName>
    </submittedName>
</protein>
<dbReference type="GO" id="GO:0006631">
    <property type="term" value="P:fatty acid metabolic process"/>
    <property type="evidence" value="ECO:0007669"/>
    <property type="project" value="UniProtKB-KW"/>
</dbReference>
<dbReference type="GO" id="GO:0031177">
    <property type="term" value="F:phosphopantetheine binding"/>
    <property type="evidence" value="ECO:0007669"/>
    <property type="project" value="InterPro"/>
</dbReference>
<evidence type="ECO:0000256" key="4">
    <source>
        <dbReference type="ARBA" id="ARBA00022553"/>
    </source>
</evidence>
<dbReference type="InterPro" id="IPR040097">
    <property type="entry name" value="FAAL/FAAC"/>
</dbReference>
<keyword evidence="4" id="KW-0597">Phosphoprotein</keyword>
<dbReference type="KEGG" id="bsen:DP114_29315"/>
<dbReference type="Gene3D" id="3.30.559.30">
    <property type="entry name" value="Nonribosomal peptide synthetase, condensation domain"/>
    <property type="match status" value="1"/>
</dbReference>
<evidence type="ECO:0000256" key="1">
    <source>
        <dbReference type="ARBA" id="ARBA00001957"/>
    </source>
</evidence>
<dbReference type="Pfam" id="PF23024">
    <property type="entry name" value="AMP-dom_DIP2-like"/>
    <property type="match status" value="1"/>
</dbReference>
<dbReference type="GO" id="GO:0008610">
    <property type="term" value="P:lipid biosynthetic process"/>
    <property type="evidence" value="ECO:0007669"/>
    <property type="project" value="InterPro"/>
</dbReference>
<dbReference type="InterPro" id="IPR009081">
    <property type="entry name" value="PP-bd_ACP"/>
</dbReference>
<dbReference type="Gene3D" id="3.30.300.30">
    <property type="match status" value="2"/>
</dbReference>
<dbReference type="FunFam" id="3.40.50.12780:FF:000013">
    <property type="entry name" value="Long-chain-fatty-acid--AMP ligase FadD32"/>
    <property type="match status" value="1"/>
</dbReference>
<evidence type="ECO:0000256" key="3">
    <source>
        <dbReference type="ARBA" id="ARBA00022450"/>
    </source>
</evidence>
<dbReference type="Pfam" id="PF00501">
    <property type="entry name" value="AMP-binding"/>
    <property type="match status" value="2"/>
</dbReference>
<dbReference type="PANTHER" id="PTHR45527:SF14">
    <property type="entry name" value="PLIPASTATIN SYNTHASE SUBUNIT B"/>
    <property type="match status" value="1"/>
</dbReference>
<dbReference type="PROSITE" id="PS00012">
    <property type="entry name" value="PHOSPHOPANTETHEINE"/>
    <property type="match status" value="1"/>
</dbReference>
<keyword evidence="5" id="KW-0276">Fatty acid metabolism</keyword>
<name>A0A856MMW8_9CYAN</name>
<feature type="domain" description="Carrier" evidence="7">
    <location>
        <begin position="1697"/>
        <end position="1772"/>
    </location>
</feature>
<dbReference type="InterPro" id="IPR006162">
    <property type="entry name" value="Ppantetheine_attach_site"/>
</dbReference>
<feature type="domain" description="Carrier" evidence="7">
    <location>
        <begin position="607"/>
        <end position="681"/>
    </location>
</feature>
<dbReference type="InterPro" id="IPR042099">
    <property type="entry name" value="ANL_N_sf"/>
</dbReference>
<evidence type="ECO:0000256" key="5">
    <source>
        <dbReference type="ARBA" id="ARBA00022832"/>
    </source>
</evidence>
<dbReference type="InterPro" id="IPR001242">
    <property type="entry name" value="Condensation_dom"/>
</dbReference>
<evidence type="ECO:0000256" key="2">
    <source>
        <dbReference type="ARBA" id="ARBA00006432"/>
    </source>
</evidence>
<dbReference type="FunFam" id="1.10.1200.10:FF:000005">
    <property type="entry name" value="Nonribosomal peptide synthetase 1"/>
    <property type="match status" value="1"/>
</dbReference>
<dbReference type="PROSITE" id="PS50075">
    <property type="entry name" value="CARRIER"/>
    <property type="match status" value="2"/>
</dbReference>
<dbReference type="SUPFAM" id="SSF56801">
    <property type="entry name" value="Acetyl-CoA synthetase-like"/>
    <property type="match status" value="2"/>
</dbReference>
<dbReference type="Pfam" id="PF00668">
    <property type="entry name" value="Condensation"/>
    <property type="match status" value="1"/>
</dbReference>
<evidence type="ECO:0000259" key="7">
    <source>
        <dbReference type="PROSITE" id="PS50075"/>
    </source>
</evidence>
<organism evidence="8 9">
    <name type="scientific">Brasilonema sennae CENA114</name>
    <dbReference type="NCBI Taxonomy" id="415709"/>
    <lineage>
        <taxon>Bacteria</taxon>
        <taxon>Bacillati</taxon>
        <taxon>Cyanobacteriota</taxon>
        <taxon>Cyanophyceae</taxon>
        <taxon>Nostocales</taxon>
        <taxon>Scytonemataceae</taxon>
        <taxon>Brasilonema</taxon>
        <taxon>Bromeliae group (in: Brasilonema)</taxon>
    </lineage>
</organism>
<dbReference type="FunFam" id="3.30.300.30:FF:000010">
    <property type="entry name" value="Enterobactin synthetase component F"/>
    <property type="match status" value="1"/>
</dbReference>
<dbReference type="GO" id="GO:0003824">
    <property type="term" value="F:catalytic activity"/>
    <property type="evidence" value="ECO:0007669"/>
    <property type="project" value="InterPro"/>
</dbReference>
<dbReference type="EMBL" id="CP030118">
    <property type="protein sequence ID" value="QDL11454.1"/>
    <property type="molecule type" value="Genomic_DNA"/>
</dbReference>
<dbReference type="FunFam" id="3.40.50.980:FF:000001">
    <property type="entry name" value="Non-ribosomal peptide synthetase"/>
    <property type="match status" value="1"/>
</dbReference>
<dbReference type="Proteomes" id="UP000503129">
    <property type="component" value="Chromosome"/>
</dbReference>
<proteinExistence type="inferred from homology"/>
<dbReference type="Gene3D" id="3.40.50.12780">
    <property type="entry name" value="N-terminal domain of ligase-like"/>
    <property type="match status" value="1"/>
</dbReference>
<dbReference type="InterPro" id="IPR000873">
    <property type="entry name" value="AMP-dep_synth/lig_dom"/>
</dbReference>
<dbReference type="InterPro" id="IPR010071">
    <property type="entry name" value="AA_adenyl_dom"/>
</dbReference>
<keyword evidence="6" id="KW-0443">Lipid metabolism</keyword>
<keyword evidence="3" id="KW-0596">Phosphopantetheine</keyword>
<evidence type="ECO:0000256" key="6">
    <source>
        <dbReference type="ARBA" id="ARBA00023098"/>
    </source>
</evidence>
<sequence length="1805" mass="200652">MTDYLNDLKFSTFIDLLRYRALDQPNKVGFTFLQDGETESSSLTYQELDRQARAIAQELQLLGVAKGERALLLYTPGLEFIPAFFGCLYAGVVAVPAYPPHLNRPMPRLQAIVVDTQATVVLTTAQILSNGSRLFTHTPELGALQWLATDSLTGGLEDHWQKTEVTSDTLAFLQYTSGSTSTPKGVMVNHGNLLHNQQLIKSGFGHTEQTIVVGWLPLFHDMGLIGNMLQPLYLGTECILMPPVAFLQNPFRWLQAICRYKATTSGGPNFAYDLCVSKITPEQRATLDLSSWEVAFNGAEPVRAETIERFARTFADSGFRQKAFYPCYGMAETTLIVSGGTKEAPPVFQSVEKAALEQSRVIPATLEDGATQKLVSSGQPLQDLRVVIAHPETLTRCAPGEVGEIWVSGNSVTQGYWRRTEETEPTFRAYLKDSGEGSFLRTGDLGFLYSGELFVTGRLKDLIIIRGRNHYPQDIELTLEQSHSALQPTCSAAFAIDVTGEERLAVVVEVKRSHLRHLNVEEVVKAIRQAVAEQHELQVYGVLLLKPGSIPKTSSGKIQRHACRADYLNGSLDVVGSSILEDTYVMESKDKLTREALLAIESKHQKPLLESYLQECVARVLKIAPNQLDLQQPLSSLGLDSLMATELQHSIETDLGVVLPMTSFLEGDSIVQLVSLVLTQLAAPNQQTTLVPVVEADVEQPLSYGQRSLWFLYQLAPLSPAYNIVNAVRIKGDIDIPALQRAFEKLVERHPALRTTFTAYYGEPVQQVHQQRVFDFHKQDISTWSEESVNQRLLEEAHRPFNLERGPLMRVNLFARSAQEHILQLGVHHIVGDFWSLAVLVQELGILYEAQKDGTSVSLAPLPLQYTDYSRATAEMLASAEGERFWAYWQKQLAGHLPVLNLSTDRPRPLIQTYQGATVPFKLSADLTQRLKAHSRTQGATLYMTLLAAFKVLLHRYTGQEDILVGSPTAGRNRADFAALVGYFVNPVVLRSDMSGNPTFLAFLGQVQQTVIHAFEHQDYSFALLVERLQPVRDPSRSPLFQTMFVLQKAHILNEEGLASFALGETGARMHLGKLEMESLALEQRVAQFDLTLTMAEVDGELAASLEYNTDLFDAATIMRMASHFQTLLESILANPHHKLSELSILSKAELHQLLVEFNQNQSKIRIPRQEPGNEPKSKIDQCVHELFAAQVERTPDAVAVEFANEKLSYRELNLRANQLAHYLKFLGVGSDVLVSICLERSPQMLVGILAILKAGGAYVPLDPAYPPQRLALMLEDSQSSVLITQQKITQWLPKHKAKVVSIDTDWEVIACESQENPVNNDVTAENLAYVIYTSGSTGVPKGVMIPHGALTNYTQAAADEYELDIGDRVLQFASISFDAAAEEIFPCLIRGGTLVLRTDAMLSSVRVFLQKCCELELTVLDLPTAFWHQVASGLATEGCILPKQLRLVLIGGEKALKTQLTIWQKYATNSVRLVNTYGPTETTIVATKCDLSELASAEVPIGSAIPNVQTYVLDNHLQPVPIGVVGELYIGGVGVARGYLNRPDLTADKFISNPYSQEPIARLYKTGDLVRYLSNGNLEFIGRIDHQVKIRGFRIELGEIEAVLNQYPGVREVVVLDREDIPGEKRLVAYVVPDQEQPITTSELRRFLKEKLPEYMVPSAFILLDKLPLTPNGKVDRLALPAPDGIRPELEETFVAPRNPVEEVLALIWSEVLRVEQVGIYDNFFELGGHSLLATQVLSRLRDIFQVELPLHVLFEATTVAKLSQHLIALERKPGQTEKIAQIIQNIEAMSGEDINKTLQQKKR</sequence>
<dbReference type="Gene3D" id="1.10.1200.10">
    <property type="entry name" value="ACP-like"/>
    <property type="match status" value="2"/>
</dbReference>
<dbReference type="Gene3D" id="3.40.50.980">
    <property type="match status" value="2"/>
</dbReference>
<dbReference type="GO" id="GO:0043041">
    <property type="term" value="P:amino acid activation for nonribosomal peptide biosynthetic process"/>
    <property type="evidence" value="ECO:0007669"/>
    <property type="project" value="TreeGrafter"/>
</dbReference>
<dbReference type="SUPFAM" id="SSF52777">
    <property type="entry name" value="CoA-dependent acyltransferases"/>
    <property type="match status" value="2"/>
</dbReference>
<comment type="cofactor">
    <cofactor evidence="1">
        <name>pantetheine 4'-phosphate</name>
        <dbReference type="ChEBI" id="CHEBI:47942"/>
    </cofactor>
</comment>
<dbReference type="Pfam" id="PF00550">
    <property type="entry name" value="PP-binding"/>
    <property type="match status" value="2"/>
</dbReference>
<dbReference type="CDD" id="cd05931">
    <property type="entry name" value="FAAL"/>
    <property type="match status" value="1"/>
</dbReference>
<dbReference type="NCBIfam" id="TIGR01733">
    <property type="entry name" value="AA-adenyl-dom"/>
    <property type="match status" value="1"/>
</dbReference>
<dbReference type="PROSITE" id="PS00455">
    <property type="entry name" value="AMP_BINDING"/>
    <property type="match status" value="2"/>
</dbReference>
<dbReference type="Gene3D" id="3.30.559.10">
    <property type="entry name" value="Chloramphenicol acetyltransferase-like domain"/>
    <property type="match status" value="1"/>
</dbReference>
<evidence type="ECO:0000313" key="8">
    <source>
        <dbReference type="EMBL" id="QDL11454.1"/>
    </source>
</evidence>
<dbReference type="GO" id="GO:0044550">
    <property type="term" value="P:secondary metabolite biosynthetic process"/>
    <property type="evidence" value="ECO:0007669"/>
    <property type="project" value="UniProtKB-ARBA"/>
</dbReference>
<dbReference type="InterPro" id="IPR023213">
    <property type="entry name" value="CAT-like_dom_sf"/>
</dbReference>
<accession>A0A856MMW8</accession>
<dbReference type="GO" id="GO:0071766">
    <property type="term" value="P:Actinobacterium-type cell wall biogenesis"/>
    <property type="evidence" value="ECO:0007669"/>
    <property type="project" value="UniProtKB-ARBA"/>
</dbReference>
<keyword evidence="9" id="KW-1185">Reference proteome</keyword>
<reference evidence="8 9" key="1">
    <citation type="submission" date="2018-06" db="EMBL/GenBank/DDBJ databases">
        <title>Comparative genomics of Brasilonema spp. strains.</title>
        <authorList>
            <person name="Alvarenga D.O."/>
            <person name="Fiore M.F."/>
            <person name="Varani A.M."/>
        </authorList>
    </citation>
    <scope>NUCLEOTIDE SEQUENCE [LARGE SCALE GENOMIC DNA]</scope>
    <source>
        <strain evidence="8 9">CENA114</strain>
    </source>
</reference>
<dbReference type="FunFam" id="3.40.50.12780:FF:000012">
    <property type="entry name" value="Non-ribosomal peptide synthetase"/>
    <property type="match status" value="1"/>
</dbReference>
<gene>
    <name evidence="8" type="ORF">DP114_29315</name>
</gene>
<dbReference type="FunFam" id="2.30.38.10:FF:000001">
    <property type="entry name" value="Non-ribosomal peptide synthetase PvdI"/>
    <property type="match status" value="1"/>
</dbReference>
<dbReference type="InterPro" id="IPR036736">
    <property type="entry name" value="ACP-like_sf"/>
</dbReference>